<dbReference type="Pfam" id="PF14858">
    <property type="entry name" value="CFAP54_N"/>
    <property type="match status" value="1"/>
</dbReference>
<gene>
    <name evidence="2" type="ORF">V1264_021114</name>
</gene>
<dbReference type="Proteomes" id="UP001374579">
    <property type="component" value="Unassembled WGS sequence"/>
</dbReference>
<evidence type="ECO:0008006" key="4">
    <source>
        <dbReference type="Google" id="ProtNLM"/>
    </source>
</evidence>
<evidence type="ECO:0000313" key="3">
    <source>
        <dbReference type="Proteomes" id="UP001374579"/>
    </source>
</evidence>
<evidence type="ECO:0000313" key="2">
    <source>
        <dbReference type="EMBL" id="KAK7102965.1"/>
    </source>
</evidence>
<accession>A0AAN9GDM0</accession>
<sequence length="3389" mass="377817">MANKKVASRLNKGHPSSFYNKDKPNPVLLALDQETTQFVAYMEKRSWPGYKMPEGESFSRPADTLFELWNKYEPRLPKIYYQEKLLEMGDFLLSIQEYKLALWQCYERYLQHFGEINVEEITDVDNFRRMFFPGGFEADNAGLTFQALMGKSISMYQVVCLSDPKLQNKQSVERCVHILGFLRLVMQVVLPRESLCWLIVNGSVHVYSIARHLMSMGHSSRVLEYLLWASTCMETSVPLMAVKYLPWRATLYTAVCQCYYDCKAGPHAEAFARRGLGKINELSQLEHLSNSVETPESEFSFRQATVRMAVMVYKRSVFETRRKPKGLLRPKTRANMKEAMNMPWPRTPTEKMLADMFEGGSAQFLAILESLNDSNRRILLTSPPTLDNEPEILDVYAELFMAAQEILAGGGGNRATATKTQMQLGSPPLSAVAEHHSLIDMATRGEDGVPLDCAIRVVKLAYNYEHWDVFDALVDPVLAYIKTFLGGETPQCARTRTIHEKRVWEEKALELLQAMGRLNNSRRHSKRPANAAASMHEGEHDENTEQANTHTAHSSDAARSTGMSTRSMIGQDDLINLADVLMSIVNGPFKCEKIEVDMVIDAALFLWSKCKSVFQKFQTGSIDNPRYLQKMDNPHKWMYLLDSVHQALGWTGISSVDPTLTAEVVLRLAMVYESSAQLESMDDAKVGLKESKTTLTDVGVGGPDVGASHTSLLSHTSRQIACQQLAQAREILRLGLENVNYARTAVALNDGKSIADVSWIKELHPEVFQQESAHEGTLGGEPGNEDSGTVNPDDLVPPSMKGSATAVWNTVKDLHLELILMYHRVTLKLANLATPAETGKGRNVRKSTTVKSSKNLMDGDIESFDELKDGCDRNLLSKSLLFMQRALMMGTELSPSEEQSNLLNEAMGFIQKTQVEEQRTYFENTGISDHMPLECHVPPPPILLCRTNRTMVFRPAPFMPISGEKVAWYRLFGRNAAGSNVKARISDYNLPGSGDEVPSHGCELKVSGLNPNERYVFAVAAYTADGKMIGDSIGETSKPILASHPLPVLMTWAFLSQISYQVGHYPTAKEASEVLWDHFLAEPPPPEGVTFITEAKRDFKLTLLKLNKRAVCLSSPVLLRQFLTSIFINVDISIRQNGLFCDVLCDQGPLYPGQMKRLALCEKMMVAVELAGWLNEASLTLQAVVQCYGLVAPMLYYKIPALPVIQVLQQCHAVLQEIPSGLIQKRQGHVIDSLHHMTACITFHLAKVLRTWGQKTLANNINDAGRRLLSVEPTTDQSKRDDEKDGDASGAETETGSMSLAALKKKKGGVAGGGGGSRKATKEEDGMVNEELRALEAHMMKVSRAAHGEHELNGNEDPSILHAYIAFLPSKLAYREVVKFRRRARYLEFFVNVAQKALTEGEVDQVVDWCKETDDWITKRNESIIGPRAFMSKQVGAITVAGNDPKKFAAAMAEYSKKDGASPRAPKEAAGAGGKTPGKTPASKGKKSKYKPLGVTAGMTEAQKLMQEQQELMALELLGIYFIDMYRNNSRKRRLRRITMEEMPWRCQLNMVQGLGRFGVFLQKLEKREKLLGSSSSNMYRTSFLDHEWLTFETAGTLVVGWEGGPARRSSARVMMMNDDDDDDDEEDRKERLNMQALDLANEDRPKTTGIEFAAAAATGSAPPPLYPIPPEIEDTPRTYRSDFSKLDEANRINPDSLPLSTEVTIEALSATFNFFKRAVVLAHRGQLWTLLQNGARAMWNCLHTAMLRALSLAAEGEEPGLLTMARLNDLAWHPLHTATDLLLDMLLHQETDLKQQAAKAKSKGRVLGSYFESWFGNIKSERGGSSLKFEVPVDDLSMVDARWVRRMVLRCLEMLYYQQKWEKLVDIAMRFSALSNGRYAEQVVPLLVQAQRKVKSRIAQVGGPRVPQPHYRKLTNQLGRLVTARDYLTVQLKVYIDPSRAQLIQPGASIDPMGHNTYSDEDAFRLSSVPLDTNMSLETMRAVLGQSRYTARALHHSRKLLVLYLAGQQNSGADNLMSRRPTKVDFKSNTARPQPTAPPDLSREEFLSMDDVQTSPIPRSQLGHVIVSYEKTIEMLVAKNQKGLAAQALQEVGNIHYHAANIRAAYRCWAESLDIVLGMSNCLHTWRRETHGQEDISAFLLERCGLWGCVVGGVLASNIAQYILTADLGLRMECCFLSGYLFKALFRASLPHPTSDRDYALYDVGEGCEVTNLVPGIDFFSDRFRCNGRPMVAALRWVTEELARGRHNLYVLPLLTLYQYFTTFVCRDVQRCVDGRILKVRVLTDLGLFSEAFTVLLRLIHGERLPHTGDSSFRQTESRIGNLRFNTSQPINDVNNLKILENILDKRMSSHLATLFGPHLTCHLSLAQSHLFVALAETIPVLPAMEDVIFNTDQSGAKTIPTMSRGGKGGSRTKAATDDKKEAEDDDISVAATPRFSDSNRLPTLELIKGTLLIIADQMVTTISEVICDNASHDRAGLSGLASAELELVVLCRLEQAAIAQQKHHAPMAARTILSALKQLQNSDIFRPRKAAAPQSREDAAMYERPSSMKGNKTGRKGAEVRLVDVESNQFQFQNFQSRARLDPRLWLTCRMALVKTLNMEIRGMGEVKGADNKVLTELAECRQYCVEGLKEAEACGDVELQAEFLVQGALLNIMEGRSLEQTVTILEDAVCLLRSISCLSMPAEELLATCIILRTDLEATKPNEVPTDSPTQRTLQAYLQAQDIILGQMEALGERIEHHLPKGQLRHLSVPVSPMENIYTLQVLRLAQLKLRIGHAISRNLAKDIRNGQVEEGPQVQWGECLGVLSTALEIMQVSMRREASTEVEILLCMGKIQKRLVYQGKYQPRAAAATFLEAIKISFANDHDLGLIRQAYLELAFVYLFSCGGIRVKEGSILESVTGGDSGEESSASTKSSVREKKRWKSKKERSMTKMKEEETESEKERRAAWVAIRCAAATAQAMRARGMMIGDTAITAQKVAEKAQRCMPDFAALDMMNPYVLGEKKKVFKNEIEEELAPLIEAQEVKVQETYEDQINKARAASFDLSWIHLLGYQTILQRLCCTATIAASSSPTDTVHESENEGEDNIDFDLGFVSRAQFDLGQNFDVVRYTLFSGLCSTRLNHVHQYLCTSLPQYASDCCAIYPPACLVALTASSGGHGLSDLNIKSYASNLSLNSLGEQESSTSVESVSRAPPPPGSQSDPHKPSDKLVLTSTDSEVCMQWYQPSLEEADPARPEMNPADRRIILLYALSRKGTTPQGSIFPGFLWVSLHKINDLHDRLAVLAQRGEISLVEKRKESATSKPKKAQRIKALSPKMQRAEHLESLLRQCIDDIASVMGCIPEQGATVASEIPFKVSKQNLKSLEQLFDPSLGMLVRGLDLVQWVYKLFP</sequence>
<feature type="region of interest" description="Disordered" evidence="1">
    <location>
        <begin position="2400"/>
        <end position="2427"/>
    </location>
</feature>
<feature type="compositionally biased region" description="Basic and acidic residues" evidence="1">
    <location>
        <begin position="2928"/>
        <end position="2942"/>
    </location>
</feature>
<feature type="compositionally biased region" description="Polar residues" evidence="1">
    <location>
        <begin position="545"/>
        <end position="563"/>
    </location>
</feature>
<reference evidence="2 3" key="1">
    <citation type="submission" date="2024-02" db="EMBL/GenBank/DDBJ databases">
        <title>Chromosome-scale genome assembly of the rough periwinkle Littorina saxatilis.</title>
        <authorList>
            <person name="De Jode A."/>
            <person name="Faria R."/>
            <person name="Formenti G."/>
            <person name="Sims Y."/>
            <person name="Smith T.P."/>
            <person name="Tracey A."/>
            <person name="Wood J.M.D."/>
            <person name="Zagrodzka Z.B."/>
            <person name="Johannesson K."/>
            <person name="Butlin R.K."/>
            <person name="Leder E.H."/>
        </authorList>
    </citation>
    <scope>NUCLEOTIDE SEQUENCE [LARGE SCALE GENOMIC DNA]</scope>
    <source>
        <strain evidence="2">Snail1</strain>
        <tissue evidence="2">Muscle</tissue>
    </source>
</reference>
<dbReference type="PANTHER" id="PTHR33487:SF1">
    <property type="entry name" value="CILIA- AND FLAGELLA-ASSOCIATED PROTEIN 54"/>
    <property type="match status" value="1"/>
</dbReference>
<feature type="region of interest" description="Disordered" evidence="1">
    <location>
        <begin position="1268"/>
        <end position="1326"/>
    </location>
</feature>
<feature type="region of interest" description="Disordered" evidence="1">
    <location>
        <begin position="1459"/>
        <end position="1491"/>
    </location>
</feature>
<dbReference type="PANTHER" id="PTHR33487">
    <property type="entry name" value="CILIA- AND FLAGELLA-ASSOCIATED PROTEIN 54"/>
    <property type="match status" value="1"/>
</dbReference>
<evidence type="ECO:0000256" key="1">
    <source>
        <dbReference type="SAM" id="MobiDB-lite"/>
    </source>
</evidence>
<feature type="region of interest" description="Disordered" evidence="1">
    <location>
        <begin position="773"/>
        <end position="797"/>
    </location>
</feature>
<feature type="region of interest" description="Disordered" evidence="1">
    <location>
        <begin position="2900"/>
        <end position="2942"/>
    </location>
</feature>
<feature type="compositionally biased region" description="Basic and acidic residues" evidence="1">
    <location>
        <begin position="1277"/>
        <end position="1287"/>
    </location>
</feature>
<feature type="region of interest" description="Disordered" evidence="1">
    <location>
        <begin position="2015"/>
        <end position="2043"/>
    </location>
</feature>
<dbReference type="InterPro" id="IPR027912">
    <property type="entry name" value="CFAP54"/>
</dbReference>
<proteinExistence type="predicted"/>
<feature type="region of interest" description="Disordered" evidence="1">
    <location>
        <begin position="519"/>
        <end position="563"/>
    </location>
</feature>
<dbReference type="EMBL" id="JBAMIC010000010">
    <property type="protein sequence ID" value="KAK7102965.1"/>
    <property type="molecule type" value="Genomic_DNA"/>
</dbReference>
<protein>
    <recommendedName>
        <fullName evidence="4">Cilia- and flagella-associated protein 54</fullName>
    </recommendedName>
</protein>
<name>A0AAN9GDM0_9CAEN</name>
<feature type="region of interest" description="Disordered" evidence="1">
    <location>
        <begin position="1"/>
        <end position="21"/>
    </location>
</feature>
<comment type="caution">
    <text evidence="2">The sequence shown here is derived from an EMBL/GenBank/DDBJ whole genome shotgun (WGS) entry which is preliminary data.</text>
</comment>
<organism evidence="2 3">
    <name type="scientific">Littorina saxatilis</name>
    <dbReference type="NCBI Taxonomy" id="31220"/>
    <lineage>
        <taxon>Eukaryota</taxon>
        <taxon>Metazoa</taxon>
        <taxon>Spiralia</taxon>
        <taxon>Lophotrochozoa</taxon>
        <taxon>Mollusca</taxon>
        <taxon>Gastropoda</taxon>
        <taxon>Caenogastropoda</taxon>
        <taxon>Littorinimorpha</taxon>
        <taxon>Littorinoidea</taxon>
        <taxon>Littorinidae</taxon>
        <taxon>Littorina</taxon>
    </lineage>
</organism>
<feature type="region of interest" description="Disordered" evidence="1">
    <location>
        <begin position="2529"/>
        <end position="2556"/>
    </location>
</feature>
<feature type="region of interest" description="Disordered" evidence="1">
    <location>
        <begin position="3183"/>
        <end position="3209"/>
    </location>
</feature>
<dbReference type="GO" id="GO:0060271">
    <property type="term" value="P:cilium assembly"/>
    <property type="evidence" value="ECO:0007669"/>
    <property type="project" value="TreeGrafter"/>
</dbReference>
<keyword evidence="3" id="KW-1185">Reference proteome</keyword>